<proteinExistence type="predicted"/>
<dbReference type="VEuPathDB" id="FungiDB:VP01_32g22"/>
<dbReference type="Proteomes" id="UP000037035">
    <property type="component" value="Unassembled WGS sequence"/>
</dbReference>
<dbReference type="AlphaFoldDB" id="A0A0L6UXF5"/>
<protein>
    <submittedName>
        <fullName evidence="2">Uncharacterized protein</fullName>
    </submittedName>
</protein>
<evidence type="ECO:0000256" key="1">
    <source>
        <dbReference type="SAM" id="MobiDB-lite"/>
    </source>
</evidence>
<name>A0A0L6UXF5_9BASI</name>
<gene>
    <name evidence="2" type="ORF">VP01_32g22</name>
</gene>
<reference evidence="2 3" key="1">
    <citation type="submission" date="2015-08" db="EMBL/GenBank/DDBJ databases">
        <title>Next Generation Sequencing and Analysis of the Genome of Puccinia sorghi L Schw, the Causal Agent of Maize Common Rust.</title>
        <authorList>
            <person name="Rochi L."/>
            <person name="Burguener G."/>
            <person name="Darino M."/>
            <person name="Turjanski A."/>
            <person name="Kreff E."/>
            <person name="Dieguez M.J."/>
            <person name="Sacco F."/>
        </authorList>
    </citation>
    <scope>NUCLEOTIDE SEQUENCE [LARGE SCALE GENOMIC DNA]</scope>
    <source>
        <strain evidence="2 3">RO10H11247</strain>
    </source>
</reference>
<sequence>MAVPRISPNLQSLTAEYLSEITAQNQVIEGVQNLLKIRDQVAQEEVPSLCNKLIESYYRQLEPRNRMVETAPTDDVLDSDSLEYLVAVASRYANNVMHLARRIREVPIDLDSTSILNELIREHKKTQIFDKLLLDLATVSQRQQSGDSQEGDMLPPGTNDQMVLKDSNEMQAVVQNESSEDSDVSNIAVTIQEDIETTTTQKVVTSYVQSFSLS</sequence>
<comment type="caution">
    <text evidence="2">The sequence shown here is derived from an EMBL/GenBank/DDBJ whole genome shotgun (WGS) entry which is preliminary data.</text>
</comment>
<keyword evidence="3" id="KW-1185">Reference proteome</keyword>
<evidence type="ECO:0000313" key="3">
    <source>
        <dbReference type="Proteomes" id="UP000037035"/>
    </source>
</evidence>
<accession>A0A0L6UXF5</accession>
<dbReference type="EMBL" id="LAVV01008280">
    <property type="protein sequence ID" value="KNZ53241.1"/>
    <property type="molecule type" value="Genomic_DNA"/>
</dbReference>
<evidence type="ECO:0000313" key="2">
    <source>
        <dbReference type="EMBL" id="KNZ53241.1"/>
    </source>
</evidence>
<organism evidence="2 3">
    <name type="scientific">Puccinia sorghi</name>
    <dbReference type="NCBI Taxonomy" id="27349"/>
    <lineage>
        <taxon>Eukaryota</taxon>
        <taxon>Fungi</taxon>
        <taxon>Dikarya</taxon>
        <taxon>Basidiomycota</taxon>
        <taxon>Pucciniomycotina</taxon>
        <taxon>Pucciniomycetes</taxon>
        <taxon>Pucciniales</taxon>
        <taxon>Pucciniaceae</taxon>
        <taxon>Puccinia</taxon>
    </lineage>
</organism>
<dbReference type="OrthoDB" id="2500527at2759"/>
<feature type="region of interest" description="Disordered" evidence="1">
    <location>
        <begin position="143"/>
        <end position="162"/>
    </location>
</feature>